<organism evidence="1">
    <name type="scientific">viral metagenome</name>
    <dbReference type="NCBI Taxonomy" id="1070528"/>
    <lineage>
        <taxon>unclassified sequences</taxon>
        <taxon>metagenomes</taxon>
        <taxon>organismal metagenomes</taxon>
    </lineage>
</organism>
<reference evidence="1" key="1">
    <citation type="submission" date="2020-03" db="EMBL/GenBank/DDBJ databases">
        <title>The deep terrestrial virosphere.</title>
        <authorList>
            <person name="Holmfeldt K."/>
            <person name="Nilsson E."/>
            <person name="Simone D."/>
            <person name="Lopez-Fernandez M."/>
            <person name="Wu X."/>
            <person name="de Brujin I."/>
            <person name="Lundin D."/>
            <person name="Andersson A."/>
            <person name="Bertilsson S."/>
            <person name="Dopson M."/>
        </authorList>
    </citation>
    <scope>NUCLEOTIDE SEQUENCE</scope>
    <source>
        <strain evidence="1">MM415A02284</strain>
    </source>
</reference>
<dbReference type="AlphaFoldDB" id="A0A6M3JUD8"/>
<protein>
    <submittedName>
        <fullName evidence="1">Uncharacterized protein</fullName>
    </submittedName>
</protein>
<gene>
    <name evidence="1" type="ORF">MM415A02284_0015</name>
</gene>
<proteinExistence type="predicted"/>
<accession>A0A6M3JUD8</accession>
<evidence type="ECO:0000313" key="1">
    <source>
        <dbReference type="EMBL" id="QJA73659.1"/>
    </source>
</evidence>
<dbReference type="EMBL" id="MT142042">
    <property type="protein sequence ID" value="QJA73659.1"/>
    <property type="molecule type" value="Genomic_DNA"/>
</dbReference>
<sequence>MNFPPSAEEKENIIANLRLKIRAIKRDCPTARGKAYSDIKGYYAHFGDKDLFKLCYENDLLDLSIEEVPL</sequence>
<name>A0A6M3JUD8_9ZZZZ</name>